<evidence type="ECO:0000313" key="2">
    <source>
        <dbReference type="EnsemblMetazoa" id="tetur13g00820.1"/>
    </source>
</evidence>
<feature type="signal peptide" evidence="1">
    <location>
        <begin position="1"/>
        <end position="23"/>
    </location>
</feature>
<dbReference type="EnsemblMetazoa" id="tetur13g00820.1">
    <property type="protein sequence ID" value="tetur13g00820.1"/>
    <property type="gene ID" value="tetur13g00820"/>
</dbReference>
<feature type="chain" id="PRO_5004591677" evidence="1">
    <location>
        <begin position="24"/>
        <end position="96"/>
    </location>
</feature>
<name>T1KJQ9_TETUR</name>
<evidence type="ECO:0000256" key="1">
    <source>
        <dbReference type="SAM" id="SignalP"/>
    </source>
</evidence>
<protein>
    <submittedName>
        <fullName evidence="2">Uncharacterized protein</fullName>
    </submittedName>
</protein>
<keyword evidence="3" id="KW-1185">Reference proteome</keyword>
<dbReference type="HOGENOM" id="CLU_2561233_0_0_1"/>
<proteinExistence type="predicted"/>
<evidence type="ECO:0000313" key="3">
    <source>
        <dbReference type="Proteomes" id="UP000015104"/>
    </source>
</evidence>
<sequence>MSPKVIVFAIIVCLWCLMDLSYAGDKGGSNIVLQDKHSQIILNSGGKKGGENIIIKDNKCCGHKQHVKYVYIPVYTHHAEHHGWGHEQQHWGGWHK</sequence>
<organism evidence="2 3">
    <name type="scientific">Tetranychus urticae</name>
    <name type="common">Two-spotted spider mite</name>
    <dbReference type="NCBI Taxonomy" id="32264"/>
    <lineage>
        <taxon>Eukaryota</taxon>
        <taxon>Metazoa</taxon>
        <taxon>Ecdysozoa</taxon>
        <taxon>Arthropoda</taxon>
        <taxon>Chelicerata</taxon>
        <taxon>Arachnida</taxon>
        <taxon>Acari</taxon>
        <taxon>Acariformes</taxon>
        <taxon>Trombidiformes</taxon>
        <taxon>Prostigmata</taxon>
        <taxon>Eleutherengona</taxon>
        <taxon>Raphignathae</taxon>
        <taxon>Tetranychoidea</taxon>
        <taxon>Tetranychidae</taxon>
        <taxon>Tetranychus</taxon>
    </lineage>
</organism>
<dbReference type="AlphaFoldDB" id="T1KJQ9"/>
<reference evidence="3" key="1">
    <citation type="submission" date="2011-08" db="EMBL/GenBank/DDBJ databases">
        <authorList>
            <person name="Rombauts S."/>
        </authorList>
    </citation>
    <scope>NUCLEOTIDE SEQUENCE</scope>
    <source>
        <strain evidence="3">London</strain>
    </source>
</reference>
<dbReference type="Proteomes" id="UP000015104">
    <property type="component" value="Unassembled WGS sequence"/>
</dbReference>
<keyword evidence="1" id="KW-0732">Signal</keyword>
<accession>T1KJQ9</accession>
<reference evidence="2" key="2">
    <citation type="submission" date="2015-06" db="UniProtKB">
        <authorList>
            <consortium name="EnsemblMetazoa"/>
        </authorList>
    </citation>
    <scope>IDENTIFICATION</scope>
</reference>
<dbReference type="EMBL" id="CAEY01000163">
    <property type="status" value="NOT_ANNOTATED_CDS"/>
    <property type="molecule type" value="Genomic_DNA"/>
</dbReference>